<keyword evidence="3" id="KW-0906">Nuclear pore complex</keyword>
<dbReference type="OrthoDB" id="203824at2759"/>
<dbReference type="RefSeq" id="XP_024723217.1">
    <property type="nucleotide sequence ID" value="XM_024861660.1"/>
</dbReference>
<accession>A0A2T3B8K8</accession>
<feature type="compositionally biased region" description="Low complexity" evidence="5">
    <location>
        <begin position="49"/>
        <end position="107"/>
    </location>
</feature>
<evidence type="ECO:0000256" key="2">
    <source>
        <dbReference type="ARBA" id="ARBA00010186"/>
    </source>
</evidence>
<organism evidence="6 7">
    <name type="scientific">Amorphotheca resinae ATCC 22711</name>
    <dbReference type="NCBI Taxonomy" id="857342"/>
    <lineage>
        <taxon>Eukaryota</taxon>
        <taxon>Fungi</taxon>
        <taxon>Dikarya</taxon>
        <taxon>Ascomycota</taxon>
        <taxon>Pezizomycotina</taxon>
        <taxon>Leotiomycetes</taxon>
        <taxon>Helotiales</taxon>
        <taxon>Amorphothecaceae</taxon>
        <taxon>Amorphotheca</taxon>
    </lineage>
</organism>
<feature type="compositionally biased region" description="Low complexity" evidence="5">
    <location>
        <begin position="138"/>
        <end position="147"/>
    </location>
</feature>
<dbReference type="GeneID" id="36569741"/>
<dbReference type="Pfam" id="PF04097">
    <property type="entry name" value="Nic96"/>
    <property type="match status" value="1"/>
</dbReference>
<protein>
    <recommendedName>
        <fullName evidence="8">Nuclear pore protein</fullName>
    </recommendedName>
</protein>
<keyword evidence="4" id="KW-0539">Nucleus</keyword>
<sequence length="1103" mass="121346">MSSLFGSLSTSQAKPSLFPTPSTSATSQPGLFSGLNAKPATSTGGLFGSVGTSQPQQQQTGTGLFGSAGATTQPQQQQTGTGLFGSTSASTQPQQQQTGTGLFGSTQRQQPSGSLFGAASQPPQQSSLFAPAASSTSQVQNQQPQQNGARSTYFDTILEKSRKRAAGETADEDLPQLQLGLGDLRQRIKRLAAGPSDGTVDGRAHYLLAASGVDPGAAVRDLNLLSSKIGRVERPQPQEAPDTDVEGYLATLQNQTTLSMIADGLARSVRDFDAFLDDNVTMEWDAQRKRIYQHFGIKPREATMAGGRSSFAASTSEEQGGFGRSRRSKAAGLAGSRVSGAKSTFGRSGLQKSVIGAAGPIGSGYQPLFADVEKRMETNGIVAPNPSDRFFRERQTRLAEKVQNLNAARLRKRCYPVLHEFAKAVTPGGEKHATEISQAYGAMIEILGEKPDIDSPSSSGAVKERQFADEYLDETPSSAKSMAIRKRILAGSARYLEKLFFEELEATVAKSPREAALGGIPDVMSKVKAYVRLRAARKDLVPDGTGLQMLDDDYVWALVYYLLRSGHVKEAVKYVAANSVAFRAIDRNFLNYITSYSASEDRRLNKDQRERINNEYNQRLRIAPPNSIDPFRMACYKIIGRCDLQSRMFEGFEHNWYDYLWLQFVLAREINRVDEIASEVCNLATVQTVVKEIGSRFLTKYENYGMYFFMQVLAGFFEEAIEYLYPHAYPDAVHFAIALDYYGLLRVSDPDASGESLLSFTTRGIPQLNFGRMVGLYTRDFRAANVSAAVDYLTLICLNQDLPGELGRKQVALCHDALRELVLESREFALLLGDIRADGQRVKGIIEERMRLIALEETDDFMRTITIQAASVADDNGRTTDAVLLYHLAEEYDNVIVIINRALSEAISVEIGQDHMQLQPSKARTGGEMPQDQQGSLSLTSVDDPVSLAENMTTLYGRNRMYMDRIKDTNKETCQALLTMSRVKTKVEQGKWTAALDDIMALDIFPLQAHGNASIIRSYATKFSALAPPIANSVHNLVMWTIECCTKARESLMNGQFGGAEGTRQELIDNLKQAKLDLISYTSLLRYRFPNYVNEALARAQSE</sequence>
<feature type="region of interest" description="Disordered" evidence="5">
    <location>
        <begin position="1"/>
        <end position="152"/>
    </location>
</feature>
<evidence type="ECO:0000313" key="7">
    <source>
        <dbReference type="Proteomes" id="UP000241818"/>
    </source>
</evidence>
<dbReference type="STRING" id="857342.A0A2T3B8K8"/>
<keyword evidence="3" id="KW-0813">Transport</keyword>
<name>A0A2T3B8K8_AMORE</name>
<gene>
    <name evidence="6" type="ORF">M430DRAFT_117093</name>
</gene>
<dbReference type="GO" id="GO:0006606">
    <property type="term" value="P:protein import into nucleus"/>
    <property type="evidence" value="ECO:0007669"/>
    <property type="project" value="TreeGrafter"/>
</dbReference>
<dbReference type="Pfam" id="PF13634">
    <property type="entry name" value="Nucleoporin_FG"/>
    <property type="match status" value="2"/>
</dbReference>
<feature type="compositionally biased region" description="Polar residues" evidence="5">
    <location>
        <begin position="121"/>
        <end position="137"/>
    </location>
</feature>
<feature type="region of interest" description="Disordered" evidence="5">
    <location>
        <begin position="313"/>
        <end position="334"/>
    </location>
</feature>
<dbReference type="GO" id="GO:0016973">
    <property type="term" value="P:poly(A)+ mRNA export from nucleus"/>
    <property type="evidence" value="ECO:0007669"/>
    <property type="project" value="TreeGrafter"/>
</dbReference>
<evidence type="ECO:0000256" key="3">
    <source>
        <dbReference type="ARBA" id="ARBA00023132"/>
    </source>
</evidence>
<dbReference type="InterPro" id="IPR007231">
    <property type="entry name" value="Nucleoporin_int_Nup93/Nic96"/>
</dbReference>
<keyword evidence="3" id="KW-0509">mRNA transport</keyword>
<evidence type="ECO:0000256" key="4">
    <source>
        <dbReference type="ARBA" id="ARBA00023242"/>
    </source>
</evidence>
<reference evidence="6 7" key="1">
    <citation type="journal article" date="2018" name="New Phytol.">
        <title>Comparative genomics and transcriptomics depict ericoid mycorrhizal fungi as versatile saprotrophs and plant mutualists.</title>
        <authorList>
            <person name="Martino E."/>
            <person name="Morin E."/>
            <person name="Grelet G.A."/>
            <person name="Kuo A."/>
            <person name="Kohler A."/>
            <person name="Daghino S."/>
            <person name="Barry K.W."/>
            <person name="Cichocki N."/>
            <person name="Clum A."/>
            <person name="Dockter R.B."/>
            <person name="Hainaut M."/>
            <person name="Kuo R.C."/>
            <person name="LaButti K."/>
            <person name="Lindahl B.D."/>
            <person name="Lindquist E.A."/>
            <person name="Lipzen A."/>
            <person name="Khouja H.R."/>
            <person name="Magnuson J."/>
            <person name="Murat C."/>
            <person name="Ohm R.A."/>
            <person name="Singer S.W."/>
            <person name="Spatafora J.W."/>
            <person name="Wang M."/>
            <person name="Veneault-Fourrey C."/>
            <person name="Henrissat B."/>
            <person name="Grigoriev I.V."/>
            <person name="Martin F.M."/>
            <person name="Perotto S."/>
        </authorList>
    </citation>
    <scope>NUCLEOTIDE SEQUENCE [LARGE SCALE GENOMIC DNA]</scope>
    <source>
        <strain evidence="6 7">ATCC 22711</strain>
    </source>
</reference>
<evidence type="ECO:0000256" key="5">
    <source>
        <dbReference type="SAM" id="MobiDB-lite"/>
    </source>
</evidence>
<dbReference type="Proteomes" id="UP000241818">
    <property type="component" value="Unassembled WGS sequence"/>
</dbReference>
<evidence type="ECO:0000313" key="6">
    <source>
        <dbReference type="EMBL" id="PSS23171.1"/>
    </source>
</evidence>
<keyword evidence="3" id="KW-0811">Translocation</keyword>
<feature type="compositionally biased region" description="Polar residues" evidence="5">
    <location>
        <begin position="1"/>
        <end position="30"/>
    </location>
</feature>
<dbReference type="PANTHER" id="PTHR11225">
    <property type="entry name" value="NUCLEAR PORE COMPLEX PROTEIN NUP93 NUCLEOPORIN NUP93 DEAD EYE PROTEIN"/>
    <property type="match status" value="1"/>
</dbReference>
<dbReference type="PANTHER" id="PTHR11225:SF4">
    <property type="entry name" value="NUCLEAR PORE COMPLEX PROTEIN NUP93"/>
    <property type="match status" value="1"/>
</dbReference>
<comment type="similarity">
    <text evidence="2">Belongs to the nucleoporin interacting component (NIC) family.</text>
</comment>
<evidence type="ECO:0000256" key="1">
    <source>
        <dbReference type="ARBA" id="ARBA00004567"/>
    </source>
</evidence>
<keyword evidence="3" id="KW-0653">Protein transport</keyword>
<dbReference type="EMBL" id="KZ679008">
    <property type="protein sequence ID" value="PSS23171.1"/>
    <property type="molecule type" value="Genomic_DNA"/>
</dbReference>
<dbReference type="AlphaFoldDB" id="A0A2T3B8K8"/>
<proteinExistence type="inferred from homology"/>
<comment type="subcellular location">
    <subcellularLocation>
        <location evidence="1">Nucleus</location>
        <location evidence="1">Nuclear pore complex</location>
    </subcellularLocation>
</comment>
<dbReference type="InterPro" id="IPR025574">
    <property type="entry name" value="Nucleoporin_FG_rpt"/>
</dbReference>
<dbReference type="GO" id="GO:0005643">
    <property type="term" value="C:nuclear pore"/>
    <property type="evidence" value="ECO:0007669"/>
    <property type="project" value="UniProtKB-SubCell"/>
</dbReference>
<dbReference type="GO" id="GO:0017056">
    <property type="term" value="F:structural constituent of nuclear pore"/>
    <property type="evidence" value="ECO:0007669"/>
    <property type="project" value="InterPro"/>
</dbReference>
<keyword evidence="7" id="KW-1185">Reference proteome</keyword>
<evidence type="ECO:0008006" key="8">
    <source>
        <dbReference type="Google" id="ProtNLM"/>
    </source>
</evidence>
<dbReference type="InParanoid" id="A0A2T3B8K8"/>
<dbReference type="FunCoup" id="A0A2T3B8K8">
    <property type="interactions" value="1086"/>
</dbReference>